<feature type="signal peptide" evidence="1">
    <location>
        <begin position="1"/>
        <end position="21"/>
    </location>
</feature>
<keyword evidence="1" id="KW-0732">Signal</keyword>
<evidence type="ECO:0000313" key="2">
    <source>
        <dbReference type="EMBL" id="CAD2201857.1"/>
    </source>
</evidence>
<name>A0A6V7XSY5_MELEN</name>
<gene>
    <name evidence="2" type="ORF">MENT_LOCUS55443</name>
</gene>
<protein>
    <submittedName>
        <fullName evidence="2">Uncharacterized protein</fullName>
    </submittedName>
</protein>
<dbReference type="Proteomes" id="UP000580250">
    <property type="component" value="Unassembled WGS sequence"/>
</dbReference>
<organism evidence="2 3">
    <name type="scientific">Meloidogyne enterolobii</name>
    <name type="common">Root-knot nematode worm</name>
    <name type="synonym">Meloidogyne mayaguensis</name>
    <dbReference type="NCBI Taxonomy" id="390850"/>
    <lineage>
        <taxon>Eukaryota</taxon>
        <taxon>Metazoa</taxon>
        <taxon>Ecdysozoa</taxon>
        <taxon>Nematoda</taxon>
        <taxon>Chromadorea</taxon>
        <taxon>Rhabditida</taxon>
        <taxon>Tylenchina</taxon>
        <taxon>Tylenchomorpha</taxon>
        <taxon>Tylenchoidea</taxon>
        <taxon>Meloidogynidae</taxon>
        <taxon>Meloidogyninae</taxon>
        <taxon>Meloidogyne</taxon>
    </lineage>
</organism>
<sequence length="121" mass="13363">MIVRLLLNLIMVVQLQKYANLTVLEPKNFLGDYNEKTIICSKAEASSSTSNISSSSSSSSSSFIEFEDVENNLSFFISSLILIGEGGGAFNFIIFSICSSTSFDNFASLKFKYLIILRTLM</sequence>
<dbReference type="EMBL" id="CAJEWN010002089">
    <property type="protein sequence ID" value="CAD2201857.1"/>
    <property type="molecule type" value="Genomic_DNA"/>
</dbReference>
<comment type="caution">
    <text evidence="2">The sequence shown here is derived from an EMBL/GenBank/DDBJ whole genome shotgun (WGS) entry which is preliminary data.</text>
</comment>
<accession>A0A6V7XSY5</accession>
<proteinExistence type="predicted"/>
<dbReference type="AlphaFoldDB" id="A0A6V7XSY5"/>
<evidence type="ECO:0000313" key="3">
    <source>
        <dbReference type="Proteomes" id="UP000580250"/>
    </source>
</evidence>
<reference evidence="2 3" key="1">
    <citation type="submission" date="2020-08" db="EMBL/GenBank/DDBJ databases">
        <authorList>
            <person name="Koutsovoulos G."/>
            <person name="Danchin GJ E."/>
        </authorList>
    </citation>
    <scope>NUCLEOTIDE SEQUENCE [LARGE SCALE GENOMIC DNA]</scope>
</reference>
<evidence type="ECO:0000256" key="1">
    <source>
        <dbReference type="SAM" id="SignalP"/>
    </source>
</evidence>
<feature type="chain" id="PRO_5028442990" evidence="1">
    <location>
        <begin position="22"/>
        <end position="121"/>
    </location>
</feature>